<dbReference type="InterPro" id="IPR004938">
    <property type="entry name" value="XG_FTase"/>
</dbReference>
<dbReference type="GO" id="GO:0071555">
    <property type="term" value="P:cell wall organization"/>
    <property type="evidence" value="ECO:0007669"/>
    <property type="project" value="UniProtKB-UniRule"/>
</dbReference>
<feature type="region of interest" description="Disordered" evidence="7">
    <location>
        <begin position="254"/>
        <end position="279"/>
    </location>
</feature>
<dbReference type="PANTHER" id="PTHR31889">
    <property type="entry name" value="FUCOSYLTRANSFERASE 2-RELATED"/>
    <property type="match status" value="1"/>
</dbReference>
<reference evidence="8" key="1">
    <citation type="submission" date="2015-04" db="UniProtKB">
        <authorList>
            <consortium name="EnsemblPlants"/>
        </authorList>
    </citation>
    <scope>IDENTIFICATION</scope>
</reference>
<keyword evidence="5 6" id="KW-0961">Cell wall biogenesis/degradation</keyword>
<comment type="subcellular location">
    <subcellularLocation>
        <location evidence="6">Golgi apparatus</location>
        <location evidence="6">Golgi stack membrane</location>
        <topology evidence="6">Single-pass type II membrane protein</topology>
    </subcellularLocation>
</comment>
<dbReference type="HOGENOM" id="CLU_070442_0_0_1"/>
<keyword evidence="2 6" id="KW-0328">Glycosyltransferase</keyword>
<proteinExistence type="inferred from homology"/>
<dbReference type="PANTHER" id="PTHR31889:SF35">
    <property type="entry name" value="FUCOSYLTRANSFERASE"/>
    <property type="match status" value="1"/>
</dbReference>
<feature type="region of interest" description="Disordered" evidence="7">
    <location>
        <begin position="191"/>
        <end position="211"/>
    </location>
</feature>
<accession>A0A0E0CK27</accession>
<evidence type="ECO:0000313" key="9">
    <source>
        <dbReference type="Proteomes" id="UP000008021"/>
    </source>
</evidence>
<keyword evidence="3 6" id="KW-0808">Transferase</keyword>
<dbReference type="AlphaFoldDB" id="A0A0E0CK27"/>
<organism evidence="8">
    <name type="scientific">Oryza meridionalis</name>
    <dbReference type="NCBI Taxonomy" id="40149"/>
    <lineage>
        <taxon>Eukaryota</taxon>
        <taxon>Viridiplantae</taxon>
        <taxon>Streptophyta</taxon>
        <taxon>Embryophyta</taxon>
        <taxon>Tracheophyta</taxon>
        <taxon>Spermatophyta</taxon>
        <taxon>Magnoliopsida</taxon>
        <taxon>Liliopsida</taxon>
        <taxon>Poales</taxon>
        <taxon>Poaceae</taxon>
        <taxon>BOP clade</taxon>
        <taxon>Oryzoideae</taxon>
        <taxon>Oryzeae</taxon>
        <taxon>Oryzinae</taxon>
        <taxon>Oryza</taxon>
    </lineage>
</organism>
<feature type="compositionally biased region" description="Basic and acidic residues" evidence="7">
    <location>
        <begin position="254"/>
        <end position="265"/>
    </location>
</feature>
<dbReference type="STRING" id="40149.A0A0E0CK27"/>
<dbReference type="Gramene" id="OMERI02G15370.1">
    <property type="protein sequence ID" value="OMERI02G15370.1"/>
    <property type="gene ID" value="OMERI02G15370"/>
</dbReference>
<keyword evidence="4" id="KW-0325">Glycoprotein</keyword>
<name>A0A0E0CK27_9ORYZ</name>
<evidence type="ECO:0000256" key="1">
    <source>
        <dbReference type="ARBA" id="ARBA00010481"/>
    </source>
</evidence>
<dbReference type="EnsemblPlants" id="OMERI02G15370.1">
    <property type="protein sequence ID" value="OMERI02G15370.1"/>
    <property type="gene ID" value="OMERI02G15370"/>
</dbReference>
<evidence type="ECO:0000256" key="6">
    <source>
        <dbReference type="RuleBase" id="RU367004"/>
    </source>
</evidence>
<comment type="similarity">
    <text evidence="1 6">Belongs to the glycosyltransferase 37 family.</text>
</comment>
<dbReference type="GO" id="GO:0008107">
    <property type="term" value="F:galactoside 2-alpha-L-fucosyltransferase activity"/>
    <property type="evidence" value="ECO:0007669"/>
    <property type="project" value="InterPro"/>
</dbReference>
<protein>
    <recommendedName>
        <fullName evidence="6">Fucosyltransferase</fullName>
        <ecNumber evidence="6">2.4.1.-</ecNumber>
    </recommendedName>
</protein>
<keyword evidence="9" id="KW-1185">Reference proteome</keyword>
<evidence type="ECO:0000256" key="2">
    <source>
        <dbReference type="ARBA" id="ARBA00022676"/>
    </source>
</evidence>
<dbReference type="GO" id="GO:0042546">
    <property type="term" value="P:cell wall biogenesis"/>
    <property type="evidence" value="ECO:0007669"/>
    <property type="project" value="InterPro"/>
</dbReference>
<dbReference type="Proteomes" id="UP000008021">
    <property type="component" value="Chromosome 2"/>
</dbReference>
<dbReference type="Pfam" id="PF03254">
    <property type="entry name" value="XG_FTase"/>
    <property type="match status" value="2"/>
</dbReference>
<sequence length="279" mass="31394">MMRPRWRRGMCSKEGHVWGWDGGAVEHDGVDLDLLILGAAGGVEAHPRGRRRRPLLTVERRGSREEGGEEVQFPGSTWTLPEGDFPFSGMRGFNACTRESLGNALRRGKGAARDPLPPWITTYYNRNGNEPRFFCDDGLDALWRVDWVVLLSDNYFVLGLFLVSRFNSSACCRGCSRAATLRSTSSAATCSTRGTRSSTLPLPESSRAARPGRRKPVLVVSLHGAYSERIKDLYYEQDIAGRESMSVFQPTHLDRQQSGEKLHNQEEEEEYDKWGQGYF</sequence>
<dbReference type="GO" id="GO:0009969">
    <property type="term" value="P:xyloglucan biosynthetic process"/>
    <property type="evidence" value="ECO:0007669"/>
    <property type="project" value="TreeGrafter"/>
</dbReference>
<dbReference type="EC" id="2.4.1.-" evidence="6"/>
<evidence type="ECO:0000256" key="3">
    <source>
        <dbReference type="ARBA" id="ARBA00022679"/>
    </source>
</evidence>
<evidence type="ECO:0000313" key="8">
    <source>
        <dbReference type="EnsemblPlants" id="OMERI02G15370.1"/>
    </source>
</evidence>
<evidence type="ECO:0000256" key="7">
    <source>
        <dbReference type="SAM" id="MobiDB-lite"/>
    </source>
</evidence>
<dbReference type="GO" id="GO:0032580">
    <property type="term" value="C:Golgi cisterna membrane"/>
    <property type="evidence" value="ECO:0007669"/>
    <property type="project" value="UniProtKB-SubCell"/>
</dbReference>
<keyword evidence="6" id="KW-0333">Golgi apparatus</keyword>
<evidence type="ECO:0000256" key="5">
    <source>
        <dbReference type="ARBA" id="ARBA00023316"/>
    </source>
</evidence>
<reference evidence="8" key="2">
    <citation type="submission" date="2018-05" db="EMBL/GenBank/DDBJ databases">
        <title>OmerRS3 (Oryza meridionalis Reference Sequence Version 3).</title>
        <authorList>
            <person name="Zhang J."/>
            <person name="Kudrna D."/>
            <person name="Lee S."/>
            <person name="Talag J."/>
            <person name="Welchert J."/>
            <person name="Wing R.A."/>
        </authorList>
    </citation>
    <scope>NUCLEOTIDE SEQUENCE [LARGE SCALE GENOMIC DNA]</scope>
    <source>
        <strain evidence="8">cv. OR44</strain>
    </source>
</reference>
<comment type="function">
    <text evidence="6">May be involved in cell wall biosynthesis.</text>
</comment>
<evidence type="ECO:0000256" key="4">
    <source>
        <dbReference type="ARBA" id="ARBA00023180"/>
    </source>
</evidence>